<organism evidence="1 2">
    <name type="scientific">Methylobacterium nodulans (strain LMG 21967 / CNCM I-2342 / ORS 2060)</name>
    <dbReference type="NCBI Taxonomy" id="460265"/>
    <lineage>
        <taxon>Bacteria</taxon>
        <taxon>Pseudomonadati</taxon>
        <taxon>Pseudomonadota</taxon>
        <taxon>Alphaproteobacteria</taxon>
        <taxon>Hyphomicrobiales</taxon>
        <taxon>Methylobacteriaceae</taxon>
        <taxon>Methylobacterium</taxon>
    </lineage>
</organism>
<gene>
    <name evidence="1" type="ordered locus">Mnod_8723</name>
</gene>
<dbReference type="EMBL" id="CP001350">
    <property type="protein sequence ID" value="ACL62779.1"/>
    <property type="molecule type" value="Genomic_DNA"/>
</dbReference>
<evidence type="ECO:0000313" key="2">
    <source>
        <dbReference type="Proteomes" id="UP000008207"/>
    </source>
</evidence>
<keyword evidence="2" id="KW-1185">Reference proteome</keyword>
<name>B8IWI9_METNO</name>
<keyword evidence="1" id="KW-0614">Plasmid</keyword>
<reference evidence="2" key="1">
    <citation type="submission" date="2009-01" db="EMBL/GenBank/DDBJ databases">
        <title>Complete sequence of plasmid 1 of Methylobacterium nodulans ORS 2060.</title>
        <authorList>
            <consortium name="US DOE Joint Genome Institute"/>
            <person name="Lucas S."/>
            <person name="Copeland A."/>
            <person name="Lapidus A."/>
            <person name="Glavina del Rio T."/>
            <person name="Dalin E."/>
            <person name="Tice H."/>
            <person name="Bruce D."/>
            <person name="Goodwin L."/>
            <person name="Pitluck S."/>
            <person name="Sims D."/>
            <person name="Brettin T."/>
            <person name="Detter J.C."/>
            <person name="Han C."/>
            <person name="Larimer F."/>
            <person name="Land M."/>
            <person name="Hauser L."/>
            <person name="Kyrpides N."/>
            <person name="Ivanova N."/>
            <person name="Marx C.J."/>
            <person name="Richardson P."/>
        </authorList>
    </citation>
    <scope>NUCLEOTIDE SEQUENCE [LARGE SCALE GENOMIC DNA]</scope>
    <source>
        <strain evidence="2">LMG 21967 / CNCM I-2342 / ORS 2060</strain>
        <plasmid evidence="2">Plasmid pMNOD01</plasmid>
    </source>
</reference>
<dbReference type="KEGG" id="mno:Mnod_8723"/>
<proteinExistence type="predicted"/>
<dbReference type="HOGENOM" id="CLU_3272675_0_0_5"/>
<evidence type="ECO:0000313" key="1">
    <source>
        <dbReference type="EMBL" id="ACL62779.1"/>
    </source>
</evidence>
<accession>B8IWI9</accession>
<dbReference type="AlphaFoldDB" id="B8IWI9"/>
<sequence length="41" mass="4690">MRLHAWRWKGAFPGVGQHEPARPVSLPDIHHDAVFADPYNL</sequence>
<protein>
    <submittedName>
        <fullName evidence="1">Uncharacterized protein</fullName>
    </submittedName>
</protein>
<geneLocation type="plasmid" evidence="1 2">
    <name>pMNOD01</name>
</geneLocation>
<dbReference type="Proteomes" id="UP000008207">
    <property type="component" value="Plasmid pMNOD01"/>
</dbReference>